<dbReference type="GO" id="GO:0012505">
    <property type="term" value="C:endomembrane system"/>
    <property type="evidence" value="ECO:0007669"/>
    <property type="project" value="UniProtKB-SubCell"/>
</dbReference>
<comment type="subcellular location">
    <subcellularLocation>
        <location evidence="1">Endomembrane system</location>
        <topology evidence="1">Multi-pass membrane protein</topology>
    </subcellularLocation>
</comment>
<feature type="transmembrane region" description="Helical" evidence="5">
    <location>
        <begin position="192"/>
        <end position="210"/>
    </location>
</feature>
<dbReference type="InterPro" id="IPR011020">
    <property type="entry name" value="HTTM-like"/>
</dbReference>
<evidence type="ECO:0000313" key="8">
    <source>
        <dbReference type="Proteomes" id="UP000256686"/>
    </source>
</evidence>
<feature type="transmembrane region" description="Helical" evidence="5">
    <location>
        <begin position="90"/>
        <end position="112"/>
    </location>
</feature>
<sequence>MKLYYLSLCLISIGILFDTLHSLFYYQKYYSKSGIFNVNILVNNKQDKSVSKLLKVLFPIVNEKGFYYILLLRLALSLLILFMPHKFYNLIFLVFLTQLVFNLRNTLALSGADQMRTIILFGLSIISLMGHFLMIGSLFIVCQLYISYFFTGYNKIRSPIWRQGKAMVYVLNSELFGNRAIQNFVINLGRGNKILCWGIILFQLTFPLFASIQFTNIYFLVVGIIFHLILAIISNLNDFFWTFISAYPIVYYVVFHL</sequence>
<comment type="caution">
    <text evidence="7">The sequence shown here is derived from an EMBL/GenBank/DDBJ whole genome shotgun (WGS) entry which is preliminary data.</text>
</comment>
<protein>
    <recommendedName>
        <fullName evidence="6">HTTM-like domain-containing protein</fullName>
    </recommendedName>
</protein>
<keyword evidence="4 5" id="KW-0472">Membrane</keyword>
<evidence type="ECO:0000313" key="7">
    <source>
        <dbReference type="EMBL" id="REC60466.1"/>
    </source>
</evidence>
<keyword evidence="8" id="KW-1185">Reference proteome</keyword>
<feature type="transmembrane region" description="Helical" evidence="5">
    <location>
        <begin position="118"/>
        <end position="146"/>
    </location>
</feature>
<evidence type="ECO:0000256" key="2">
    <source>
        <dbReference type="ARBA" id="ARBA00022692"/>
    </source>
</evidence>
<evidence type="ECO:0000256" key="4">
    <source>
        <dbReference type="ARBA" id="ARBA00023136"/>
    </source>
</evidence>
<dbReference type="EMBL" id="QNVT01000024">
    <property type="protein sequence ID" value="REC60466.1"/>
    <property type="molecule type" value="Genomic_DNA"/>
</dbReference>
<feature type="domain" description="HTTM-like" evidence="6">
    <location>
        <begin position="5"/>
        <end position="255"/>
    </location>
</feature>
<gene>
    <name evidence="7" type="ORF">DRF65_20600</name>
</gene>
<feature type="transmembrane region" description="Helical" evidence="5">
    <location>
        <begin position="217"/>
        <end position="233"/>
    </location>
</feature>
<dbReference type="SMART" id="SM00752">
    <property type="entry name" value="HTTM"/>
    <property type="match status" value="1"/>
</dbReference>
<evidence type="ECO:0000256" key="3">
    <source>
        <dbReference type="ARBA" id="ARBA00022989"/>
    </source>
</evidence>
<proteinExistence type="predicted"/>
<reference evidence="8" key="1">
    <citation type="submission" date="2018-06" db="EMBL/GenBank/DDBJ databases">
        <authorList>
            <person name="Lum Nde A."/>
            <person name="Hugo C."/>
        </authorList>
    </citation>
    <scope>NUCLEOTIDE SEQUENCE [LARGE SCALE GENOMIC DNA]</scope>
    <source>
        <strain evidence="8">1_F178</strain>
    </source>
</reference>
<name>A0A3D9C4H9_9FLAO</name>
<dbReference type="AlphaFoldDB" id="A0A3D9C4H9"/>
<evidence type="ECO:0000256" key="5">
    <source>
        <dbReference type="SAM" id="Phobius"/>
    </source>
</evidence>
<keyword evidence="2 5" id="KW-0812">Transmembrane</keyword>
<feature type="transmembrane region" description="Helical" evidence="5">
    <location>
        <begin position="65"/>
        <end position="83"/>
    </location>
</feature>
<keyword evidence="3 5" id="KW-1133">Transmembrane helix</keyword>
<organism evidence="7 8">
    <name type="scientific">Chryseobacterium pennae</name>
    <dbReference type="NCBI Taxonomy" id="2258962"/>
    <lineage>
        <taxon>Bacteria</taxon>
        <taxon>Pseudomonadati</taxon>
        <taxon>Bacteroidota</taxon>
        <taxon>Flavobacteriia</taxon>
        <taxon>Flavobacteriales</taxon>
        <taxon>Weeksellaceae</taxon>
        <taxon>Chryseobacterium group</taxon>
        <taxon>Chryseobacterium</taxon>
    </lineage>
</organism>
<accession>A0A3D9C4H9</accession>
<dbReference type="Proteomes" id="UP000256686">
    <property type="component" value="Unassembled WGS sequence"/>
</dbReference>
<evidence type="ECO:0000256" key="1">
    <source>
        <dbReference type="ARBA" id="ARBA00004127"/>
    </source>
</evidence>
<feature type="transmembrane region" description="Helical" evidence="5">
    <location>
        <begin position="239"/>
        <end position="255"/>
    </location>
</feature>
<evidence type="ECO:0000259" key="6">
    <source>
        <dbReference type="SMART" id="SM00752"/>
    </source>
</evidence>